<organism evidence="2 3">
    <name type="scientific">Candidatus Desulfovibrio intestinipullorum</name>
    <dbReference type="NCBI Taxonomy" id="2838536"/>
    <lineage>
        <taxon>Bacteria</taxon>
        <taxon>Pseudomonadati</taxon>
        <taxon>Thermodesulfobacteriota</taxon>
        <taxon>Desulfovibrionia</taxon>
        <taxon>Desulfovibrionales</taxon>
        <taxon>Desulfovibrionaceae</taxon>
        <taxon>Desulfovibrio</taxon>
    </lineage>
</organism>
<evidence type="ECO:0000313" key="2">
    <source>
        <dbReference type="EMBL" id="HIW01533.1"/>
    </source>
</evidence>
<reference evidence="2" key="2">
    <citation type="submission" date="2021-04" db="EMBL/GenBank/DDBJ databases">
        <authorList>
            <person name="Gilroy R."/>
        </authorList>
    </citation>
    <scope>NUCLEOTIDE SEQUENCE</scope>
    <source>
        <strain evidence="2">ChiHecec2B26-446</strain>
    </source>
</reference>
<accession>A0A9D1TQB5</accession>
<evidence type="ECO:0000256" key="1">
    <source>
        <dbReference type="SAM" id="MobiDB-lite"/>
    </source>
</evidence>
<name>A0A9D1TQB5_9BACT</name>
<feature type="region of interest" description="Disordered" evidence="1">
    <location>
        <begin position="1"/>
        <end position="27"/>
    </location>
</feature>
<sequence>MAVQLPTYPTPTAPELAQLDPGKPLDSPGNVEALLERDDSMRRYIDALKTSLRYYEQRGKPHD</sequence>
<dbReference type="Proteomes" id="UP000886752">
    <property type="component" value="Unassembled WGS sequence"/>
</dbReference>
<dbReference type="EMBL" id="DXHV01000083">
    <property type="protein sequence ID" value="HIW01533.1"/>
    <property type="molecule type" value="Genomic_DNA"/>
</dbReference>
<protein>
    <submittedName>
        <fullName evidence="2">Uncharacterized protein</fullName>
    </submittedName>
</protein>
<comment type="caution">
    <text evidence="2">The sequence shown here is derived from an EMBL/GenBank/DDBJ whole genome shotgun (WGS) entry which is preliminary data.</text>
</comment>
<reference evidence="2" key="1">
    <citation type="journal article" date="2021" name="PeerJ">
        <title>Extensive microbial diversity within the chicken gut microbiome revealed by metagenomics and culture.</title>
        <authorList>
            <person name="Gilroy R."/>
            <person name="Ravi A."/>
            <person name="Getino M."/>
            <person name="Pursley I."/>
            <person name="Horton D.L."/>
            <person name="Alikhan N.F."/>
            <person name="Baker D."/>
            <person name="Gharbi K."/>
            <person name="Hall N."/>
            <person name="Watson M."/>
            <person name="Adriaenssens E.M."/>
            <person name="Foster-Nyarko E."/>
            <person name="Jarju S."/>
            <person name="Secka A."/>
            <person name="Antonio M."/>
            <person name="Oren A."/>
            <person name="Chaudhuri R.R."/>
            <person name="La Ragione R."/>
            <person name="Hildebrand F."/>
            <person name="Pallen M.J."/>
        </authorList>
    </citation>
    <scope>NUCLEOTIDE SEQUENCE</scope>
    <source>
        <strain evidence="2">ChiHecec2B26-446</strain>
    </source>
</reference>
<dbReference type="AlphaFoldDB" id="A0A9D1TQB5"/>
<proteinExistence type="predicted"/>
<evidence type="ECO:0000313" key="3">
    <source>
        <dbReference type="Proteomes" id="UP000886752"/>
    </source>
</evidence>
<gene>
    <name evidence="2" type="ORF">H9894_10175</name>
</gene>